<dbReference type="InterPro" id="IPR015815">
    <property type="entry name" value="HIBADH-related"/>
</dbReference>
<dbReference type="InterPro" id="IPR036291">
    <property type="entry name" value="NAD(P)-bd_dom_sf"/>
</dbReference>
<organism evidence="7 8">
    <name type="scientific">Kineococcus rhizosphaerae</name>
    <dbReference type="NCBI Taxonomy" id="559628"/>
    <lineage>
        <taxon>Bacteria</taxon>
        <taxon>Bacillati</taxon>
        <taxon>Actinomycetota</taxon>
        <taxon>Actinomycetes</taxon>
        <taxon>Kineosporiales</taxon>
        <taxon>Kineosporiaceae</taxon>
        <taxon>Kineococcus</taxon>
    </lineage>
</organism>
<comment type="caution">
    <text evidence="7">The sequence shown here is derived from an EMBL/GenBank/DDBJ whole genome shotgun (WGS) entry which is preliminary data.</text>
</comment>
<dbReference type="EMBL" id="PVZF01000022">
    <property type="protein sequence ID" value="PRY08940.1"/>
    <property type="molecule type" value="Genomic_DNA"/>
</dbReference>
<dbReference type="InterPro" id="IPR013328">
    <property type="entry name" value="6PGD_dom2"/>
</dbReference>
<dbReference type="GO" id="GO:0051287">
    <property type="term" value="F:NAD binding"/>
    <property type="evidence" value="ECO:0007669"/>
    <property type="project" value="InterPro"/>
</dbReference>
<keyword evidence="8" id="KW-1185">Reference proteome</keyword>
<evidence type="ECO:0000256" key="1">
    <source>
        <dbReference type="ARBA" id="ARBA00009080"/>
    </source>
</evidence>
<keyword evidence="3" id="KW-0520">NAD</keyword>
<dbReference type="PANTHER" id="PTHR43060:SF15">
    <property type="entry name" value="3-HYDROXYISOBUTYRATE DEHYDROGENASE-LIKE 1, MITOCHONDRIAL-RELATED"/>
    <property type="match status" value="1"/>
</dbReference>
<dbReference type="InterPro" id="IPR006115">
    <property type="entry name" value="6PGDH_NADP-bd"/>
</dbReference>
<dbReference type="PIRSF" id="PIRSF000103">
    <property type="entry name" value="HIBADH"/>
    <property type="match status" value="1"/>
</dbReference>
<proteinExistence type="inferred from homology"/>
<dbReference type="InterPro" id="IPR002204">
    <property type="entry name" value="3-OH-isobutyrate_DH-rel_CS"/>
</dbReference>
<evidence type="ECO:0000313" key="8">
    <source>
        <dbReference type="Proteomes" id="UP000238083"/>
    </source>
</evidence>
<comment type="similarity">
    <text evidence="1">Belongs to the HIBADH-related family.</text>
</comment>
<evidence type="ECO:0000259" key="6">
    <source>
        <dbReference type="Pfam" id="PF14833"/>
    </source>
</evidence>
<dbReference type="Gene3D" id="3.40.50.720">
    <property type="entry name" value="NAD(P)-binding Rossmann-like Domain"/>
    <property type="match status" value="1"/>
</dbReference>
<dbReference type="Pfam" id="PF03446">
    <property type="entry name" value="NAD_binding_2"/>
    <property type="match status" value="1"/>
</dbReference>
<keyword evidence="2" id="KW-0560">Oxidoreductase</keyword>
<feature type="active site" evidence="4">
    <location>
        <position position="187"/>
    </location>
</feature>
<dbReference type="RefSeq" id="WP_106215552.1">
    <property type="nucleotide sequence ID" value="NZ_PVZF01000022.1"/>
</dbReference>
<evidence type="ECO:0000256" key="2">
    <source>
        <dbReference type="ARBA" id="ARBA00023002"/>
    </source>
</evidence>
<dbReference type="GO" id="GO:0050661">
    <property type="term" value="F:NADP binding"/>
    <property type="evidence" value="ECO:0007669"/>
    <property type="project" value="InterPro"/>
</dbReference>
<sequence length="320" mass="32943">MSLAGATTDGVVSLGNVGFVGLGTMGTPMVRNLRTAGWSVTAFDANSDTLQAAVADLGVVAATEVAELAALDVVILMLPNSRIVETVLGQESNAGSLLARLRPGSIVVDMGSSNPDSTRSLAKRLRTRGSDLVDAPVSGGPRRAVTGDLTIMAGGEADSVARIRPVLDPLRSEFTHVGPVGSGHALKALNNLLSAIGLVGALEVLTVGAKFGLDPQTMLDVINTSTGRNQSTEVKIGQQVLSGDWNIGFSLPLTVKDVGTALELAQSQDIQTPVAAAAVEVCRKALDFLGTPSPDQSEIAKYLHSTTGVRLAPATSEEAR</sequence>
<dbReference type="GO" id="GO:0016491">
    <property type="term" value="F:oxidoreductase activity"/>
    <property type="evidence" value="ECO:0007669"/>
    <property type="project" value="UniProtKB-KW"/>
</dbReference>
<dbReference type="InterPro" id="IPR008927">
    <property type="entry name" value="6-PGluconate_DH-like_C_sf"/>
</dbReference>
<feature type="domain" description="6-phosphogluconate dehydrogenase NADP-binding" evidence="5">
    <location>
        <begin position="16"/>
        <end position="178"/>
    </location>
</feature>
<dbReference type="AlphaFoldDB" id="A0A2T0QUU5"/>
<evidence type="ECO:0000313" key="7">
    <source>
        <dbReference type="EMBL" id="PRY08940.1"/>
    </source>
</evidence>
<dbReference type="PROSITE" id="PS00895">
    <property type="entry name" value="3_HYDROXYISOBUT_DH"/>
    <property type="match status" value="1"/>
</dbReference>
<dbReference type="Pfam" id="PF14833">
    <property type="entry name" value="NAD_binding_11"/>
    <property type="match status" value="1"/>
</dbReference>
<evidence type="ECO:0000256" key="3">
    <source>
        <dbReference type="ARBA" id="ARBA00023027"/>
    </source>
</evidence>
<accession>A0A2T0QUU5</accession>
<reference evidence="7 8" key="1">
    <citation type="submission" date="2018-03" db="EMBL/GenBank/DDBJ databases">
        <title>Genomic Encyclopedia of Archaeal and Bacterial Type Strains, Phase II (KMG-II): from individual species to whole genera.</title>
        <authorList>
            <person name="Goeker M."/>
        </authorList>
    </citation>
    <scope>NUCLEOTIDE SEQUENCE [LARGE SCALE GENOMIC DNA]</scope>
    <source>
        <strain evidence="7 8">DSM 19711</strain>
    </source>
</reference>
<dbReference type="PANTHER" id="PTHR43060">
    <property type="entry name" value="3-HYDROXYISOBUTYRATE DEHYDROGENASE-LIKE 1, MITOCHONDRIAL-RELATED"/>
    <property type="match status" value="1"/>
</dbReference>
<dbReference type="SUPFAM" id="SSF51735">
    <property type="entry name" value="NAD(P)-binding Rossmann-fold domains"/>
    <property type="match status" value="1"/>
</dbReference>
<name>A0A2T0QUU5_9ACTN</name>
<dbReference type="InterPro" id="IPR029154">
    <property type="entry name" value="HIBADH-like_NADP-bd"/>
</dbReference>
<dbReference type="GO" id="GO:0016054">
    <property type="term" value="P:organic acid catabolic process"/>
    <property type="evidence" value="ECO:0007669"/>
    <property type="project" value="UniProtKB-ARBA"/>
</dbReference>
<protein>
    <submittedName>
        <fullName evidence="7">3-hydroxyisobutyrate dehydrogenase</fullName>
    </submittedName>
</protein>
<dbReference type="Proteomes" id="UP000238083">
    <property type="component" value="Unassembled WGS sequence"/>
</dbReference>
<evidence type="ECO:0000259" key="5">
    <source>
        <dbReference type="Pfam" id="PF03446"/>
    </source>
</evidence>
<evidence type="ECO:0000256" key="4">
    <source>
        <dbReference type="PIRSR" id="PIRSR000103-1"/>
    </source>
</evidence>
<feature type="domain" description="3-hydroxyisobutyrate dehydrogenase-like NAD-binding" evidence="6">
    <location>
        <begin position="181"/>
        <end position="303"/>
    </location>
</feature>
<gene>
    <name evidence="7" type="ORF">CLV37_12217</name>
</gene>
<dbReference type="OrthoDB" id="5176214at2"/>
<dbReference type="SUPFAM" id="SSF48179">
    <property type="entry name" value="6-phosphogluconate dehydrogenase C-terminal domain-like"/>
    <property type="match status" value="1"/>
</dbReference>
<dbReference type="Gene3D" id="1.10.1040.10">
    <property type="entry name" value="N-(1-d-carboxylethyl)-l-norvaline Dehydrogenase, domain 2"/>
    <property type="match status" value="1"/>
</dbReference>